<dbReference type="PANTHER" id="PTHR22789:SF0">
    <property type="entry name" value="3-OXO-TETRONATE 4-PHOSPHATE DECARBOXYLASE-RELATED"/>
    <property type="match status" value="1"/>
</dbReference>
<sequence>MEIKEQDIEQFLAAAHEVGARRLTRCSSGNLSWRIGDVALVSGTGSWVPELRKEQVAICRIADGTPLNGVKPSMESTFHLGILRSRPEVNTVLHCQSPFATTIACMKKKPANFNVTAELPCHCGSEIAIVPYYRPGSPELAKAVMEAMAHHDSVILEKHGQVFAGKDFHDVIEKAEFLEMACEIIVRSGMDYNTLTAEEIADLDKYVLGKVK</sequence>
<organism evidence="4 5">
    <name type="scientific">Candidatus Odoribacter faecigallinarum</name>
    <dbReference type="NCBI Taxonomy" id="2838706"/>
    <lineage>
        <taxon>Bacteria</taxon>
        <taxon>Pseudomonadati</taxon>
        <taxon>Bacteroidota</taxon>
        <taxon>Bacteroidia</taxon>
        <taxon>Bacteroidales</taxon>
        <taxon>Odoribacteraceae</taxon>
        <taxon>Odoribacter</taxon>
    </lineage>
</organism>
<dbReference type="PANTHER" id="PTHR22789">
    <property type="entry name" value="FUCULOSE PHOSPHATE ALDOLASE"/>
    <property type="match status" value="1"/>
</dbReference>
<dbReference type="InterPro" id="IPR036409">
    <property type="entry name" value="Aldolase_II/adducin_N_sf"/>
</dbReference>
<evidence type="ECO:0000313" key="4">
    <source>
        <dbReference type="EMBL" id="HIX03678.1"/>
    </source>
</evidence>
<dbReference type="Pfam" id="PF00596">
    <property type="entry name" value="Aldolase_II"/>
    <property type="match status" value="1"/>
</dbReference>
<reference evidence="4" key="1">
    <citation type="journal article" date="2021" name="PeerJ">
        <title>Extensive microbial diversity within the chicken gut microbiome revealed by metagenomics and culture.</title>
        <authorList>
            <person name="Gilroy R."/>
            <person name="Ravi A."/>
            <person name="Getino M."/>
            <person name="Pursley I."/>
            <person name="Horton D.L."/>
            <person name="Alikhan N.F."/>
            <person name="Baker D."/>
            <person name="Gharbi K."/>
            <person name="Hall N."/>
            <person name="Watson M."/>
            <person name="Adriaenssens E.M."/>
            <person name="Foster-Nyarko E."/>
            <person name="Jarju S."/>
            <person name="Secka A."/>
            <person name="Antonio M."/>
            <person name="Oren A."/>
            <person name="Chaudhuri R.R."/>
            <person name="La Ragione R."/>
            <person name="Hildebrand F."/>
            <person name="Pallen M.J."/>
        </authorList>
    </citation>
    <scope>NUCLEOTIDE SEQUENCE</scope>
    <source>
        <strain evidence="4">23274</strain>
    </source>
</reference>
<evidence type="ECO:0000259" key="3">
    <source>
        <dbReference type="SMART" id="SM01007"/>
    </source>
</evidence>
<keyword evidence="2" id="KW-0456">Lyase</keyword>
<reference evidence="4" key="2">
    <citation type="submission" date="2021-04" db="EMBL/GenBank/DDBJ databases">
        <authorList>
            <person name="Gilroy R."/>
        </authorList>
    </citation>
    <scope>NUCLEOTIDE SEQUENCE</scope>
    <source>
        <strain evidence="4">23274</strain>
    </source>
</reference>
<comment type="caution">
    <text evidence="4">The sequence shown here is derived from an EMBL/GenBank/DDBJ whole genome shotgun (WGS) entry which is preliminary data.</text>
</comment>
<dbReference type="EMBL" id="DXFT01000116">
    <property type="protein sequence ID" value="HIX03678.1"/>
    <property type="molecule type" value="Genomic_DNA"/>
</dbReference>
<dbReference type="GO" id="GO:0046872">
    <property type="term" value="F:metal ion binding"/>
    <property type="evidence" value="ECO:0007669"/>
    <property type="project" value="UniProtKB-KW"/>
</dbReference>
<keyword evidence="1" id="KW-0479">Metal-binding</keyword>
<dbReference type="Proteomes" id="UP000824202">
    <property type="component" value="Unassembled WGS sequence"/>
</dbReference>
<dbReference type="GO" id="GO:0005829">
    <property type="term" value="C:cytosol"/>
    <property type="evidence" value="ECO:0007669"/>
    <property type="project" value="TreeGrafter"/>
</dbReference>
<proteinExistence type="predicted"/>
<name>A0A9D1V0H1_9BACT</name>
<dbReference type="SUPFAM" id="SSF53639">
    <property type="entry name" value="AraD/HMP-PK domain-like"/>
    <property type="match status" value="1"/>
</dbReference>
<dbReference type="GO" id="GO:0016832">
    <property type="term" value="F:aldehyde-lyase activity"/>
    <property type="evidence" value="ECO:0007669"/>
    <property type="project" value="TreeGrafter"/>
</dbReference>
<gene>
    <name evidence="4" type="ORF">H9863_06135</name>
</gene>
<dbReference type="SMART" id="SM01007">
    <property type="entry name" value="Aldolase_II"/>
    <property type="match status" value="1"/>
</dbReference>
<dbReference type="AlphaFoldDB" id="A0A9D1V0H1"/>
<dbReference type="InterPro" id="IPR001303">
    <property type="entry name" value="Aldolase_II/adducin_N"/>
</dbReference>
<evidence type="ECO:0000256" key="1">
    <source>
        <dbReference type="ARBA" id="ARBA00022723"/>
    </source>
</evidence>
<dbReference type="GO" id="GO:0019323">
    <property type="term" value="P:pentose catabolic process"/>
    <property type="evidence" value="ECO:0007669"/>
    <property type="project" value="TreeGrafter"/>
</dbReference>
<dbReference type="Gene3D" id="3.40.225.10">
    <property type="entry name" value="Class II aldolase/adducin N-terminal domain"/>
    <property type="match status" value="1"/>
</dbReference>
<feature type="domain" description="Class II aldolase/adducin N-terminal" evidence="3">
    <location>
        <begin position="9"/>
        <end position="186"/>
    </location>
</feature>
<protein>
    <submittedName>
        <fullName evidence="4">Class II aldolase/adducin family protein</fullName>
    </submittedName>
</protein>
<accession>A0A9D1V0H1</accession>
<dbReference type="InterPro" id="IPR050197">
    <property type="entry name" value="Aldolase_class_II_sugar_metab"/>
</dbReference>
<evidence type="ECO:0000313" key="5">
    <source>
        <dbReference type="Proteomes" id="UP000824202"/>
    </source>
</evidence>
<evidence type="ECO:0000256" key="2">
    <source>
        <dbReference type="ARBA" id="ARBA00023239"/>
    </source>
</evidence>